<gene>
    <name evidence="8" type="ORF">E1293_30775</name>
</gene>
<dbReference type="AlphaFoldDB" id="A0A4R5ANK3"/>
<dbReference type="EMBL" id="SMKY01000182">
    <property type="protein sequence ID" value="TDD73645.1"/>
    <property type="molecule type" value="Genomic_DNA"/>
</dbReference>
<dbReference type="GO" id="GO:0004497">
    <property type="term" value="F:monooxygenase activity"/>
    <property type="evidence" value="ECO:0007669"/>
    <property type="project" value="UniProtKB-KW"/>
</dbReference>
<evidence type="ECO:0000256" key="1">
    <source>
        <dbReference type="ARBA" id="ARBA00010617"/>
    </source>
</evidence>
<keyword evidence="5 7" id="KW-0408">Iron</keyword>
<dbReference type="PANTHER" id="PTHR46696:SF1">
    <property type="entry name" value="CYTOCHROME P450 YJIB-RELATED"/>
    <property type="match status" value="1"/>
</dbReference>
<dbReference type="InterPro" id="IPR017972">
    <property type="entry name" value="Cyt_P450_CS"/>
</dbReference>
<dbReference type="CDD" id="cd20625">
    <property type="entry name" value="CYP164-like"/>
    <property type="match status" value="1"/>
</dbReference>
<dbReference type="SUPFAM" id="SSF48264">
    <property type="entry name" value="Cytochrome P450"/>
    <property type="match status" value="1"/>
</dbReference>
<dbReference type="InterPro" id="IPR001128">
    <property type="entry name" value="Cyt_P450"/>
</dbReference>
<protein>
    <submittedName>
        <fullName evidence="8">Cytochrome P450</fullName>
    </submittedName>
</protein>
<dbReference type="GO" id="GO:0005506">
    <property type="term" value="F:iron ion binding"/>
    <property type="evidence" value="ECO:0007669"/>
    <property type="project" value="InterPro"/>
</dbReference>
<evidence type="ECO:0000256" key="6">
    <source>
        <dbReference type="ARBA" id="ARBA00023033"/>
    </source>
</evidence>
<dbReference type="Proteomes" id="UP000295578">
    <property type="component" value="Unassembled WGS sequence"/>
</dbReference>
<dbReference type="Pfam" id="PF00067">
    <property type="entry name" value="p450"/>
    <property type="match status" value="1"/>
</dbReference>
<dbReference type="InterPro" id="IPR036396">
    <property type="entry name" value="Cyt_P450_sf"/>
</dbReference>
<keyword evidence="6 7" id="KW-0503">Monooxygenase</keyword>
<dbReference type="RefSeq" id="WP_132200993.1">
    <property type="nucleotide sequence ID" value="NZ_SMKY01000182.1"/>
</dbReference>
<comment type="caution">
    <text evidence="8">The sequence shown here is derived from an EMBL/GenBank/DDBJ whole genome shotgun (WGS) entry which is preliminary data.</text>
</comment>
<organism evidence="8 9">
    <name type="scientific">Actinomadura darangshiensis</name>
    <dbReference type="NCBI Taxonomy" id="705336"/>
    <lineage>
        <taxon>Bacteria</taxon>
        <taxon>Bacillati</taxon>
        <taxon>Actinomycetota</taxon>
        <taxon>Actinomycetes</taxon>
        <taxon>Streptosporangiales</taxon>
        <taxon>Thermomonosporaceae</taxon>
        <taxon>Actinomadura</taxon>
    </lineage>
</organism>
<reference evidence="8 9" key="1">
    <citation type="submission" date="2019-03" db="EMBL/GenBank/DDBJ databases">
        <title>Draft genome sequences of novel Actinobacteria.</title>
        <authorList>
            <person name="Sahin N."/>
            <person name="Ay H."/>
            <person name="Saygin H."/>
        </authorList>
    </citation>
    <scope>NUCLEOTIDE SEQUENCE [LARGE SCALE GENOMIC DNA]</scope>
    <source>
        <strain evidence="8 9">DSM 45941</strain>
    </source>
</reference>
<evidence type="ECO:0000256" key="5">
    <source>
        <dbReference type="ARBA" id="ARBA00023004"/>
    </source>
</evidence>
<dbReference type="PRINTS" id="PR00359">
    <property type="entry name" value="BP450"/>
</dbReference>
<name>A0A4R5ANK3_9ACTN</name>
<comment type="similarity">
    <text evidence="1 7">Belongs to the cytochrome P450 family.</text>
</comment>
<dbReference type="FunFam" id="1.10.630.10:FF:000018">
    <property type="entry name" value="Cytochrome P450 monooxygenase"/>
    <property type="match status" value="1"/>
</dbReference>
<evidence type="ECO:0000256" key="3">
    <source>
        <dbReference type="ARBA" id="ARBA00022723"/>
    </source>
</evidence>
<evidence type="ECO:0000256" key="7">
    <source>
        <dbReference type="RuleBase" id="RU000461"/>
    </source>
</evidence>
<sequence length="412" mass="45357">MDDGTGQAGTAAEQAGAAAILGFDPGDPAFRADPYAHYRTLTSHGRRLTRTDVGLRVTTSYDLCERVLRDPRFGHRPDGGEPWRATVARNRSFLTMDPPDHTRLRRLVSKAFTPRLVERLRPRVEALVDELLRDVSGETDLIATLAYPLPVIVISEMLGVPPEDRDLFKGWSDSLARGLDPDFLLPEAEIAQRDEAREEFGTYFRELAAKRRTEPRDDLLSALVSVSDGGDVLSEDELLATCVLLLVAGHETTVNLIGNGALALLRDPAQLALFRERPGLVQAAVEELLRYDPPVQLTLRSALEDVDLDGTLIERGKLVLLLTGAANRDPSVFDDPNRLDITRYAEGRDAPKHLSFGHGIHFCLGAPLARLEGQVALGKLFERDVALASGDLVYRDNLVLRGLRDLPVTVRA</sequence>
<dbReference type="GO" id="GO:0020037">
    <property type="term" value="F:heme binding"/>
    <property type="evidence" value="ECO:0007669"/>
    <property type="project" value="InterPro"/>
</dbReference>
<keyword evidence="2 7" id="KW-0349">Heme</keyword>
<dbReference type="InterPro" id="IPR002397">
    <property type="entry name" value="Cyt_P450_B"/>
</dbReference>
<keyword evidence="4 7" id="KW-0560">Oxidoreductase</keyword>
<dbReference type="PANTHER" id="PTHR46696">
    <property type="entry name" value="P450, PUTATIVE (EUROFUNG)-RELATED"/>
    <property type="match status" value="1"/>
</dbReference>
<keyword evidence="3 7" id="KW-0479">Metal-binding</keyword>
<dbReference type="OrthoDB" id="4133219at2"/>
<evidence type="ECO:0000256" key="2">
    <source>
        <dbReference type="ARBA" id="ARBA00022617"/>
    </source>
</evidence>
<dbReference type="PROSITE" id="PS00086">
    <property type="entry name" value="CYTOCHROME_P450"/>
    <property type="match status" value="1"/>
</dbReference>
<proteinExistence type="inferred from homology"/>
<dbReference type="GO" id="GO:0016705">
    <property type="term" value="F:oxidoreductase activity, acting on paired donors, with incorporation or reduction of molecular oxygen"/>
    <property type="evidence" value="ECO:0007669"/>
    <property type="project" value="InterPro"/>
</dbReference>
<evidence type="ECO:0000313" key="9">
    <source>
        <dbReference type="Proteomes" id="UP000295578"/>
    </source>
</evidence>
<keyword evidence="9" id="KW-1185">Reference proteome</keyword>
<dbReference type="Gene3D" id="1.10.630.10">
    <property type="entry name" value="Cytochrome P450"/>
    <property type="match status" value="1"/>
</dbReference>
<evidence type="ECO:0000313" key="8">
    <source>
        <dbReference type="EMBL" id="TDD73645.1"/>
    </source>
</evidence>
<accession>A0A4R5ANK3</accession>
<evidence type="ECO:0000256" key="4">
    <source>
        <dbReference type="ARBA" id="ARBA00023002"/>
    </source>
</evidence>
<dbReference type="PRINTS" id="PR00385">
    <property type="entry name" value="P450"/>
</dbReference>